<sequence>MTSTNAAEKEKREEVKSEVPRPDTRAQVLIPESQRTAATRPSRRRPRQAKRGVGTRVYKCLQ</sequence>
<organism evidence="2 3">
    <name type="scientific">Coprinellus micaceus</name>
    <name type="common">Glistening ink-cap mushroom</name>
    <name type="synonym">Coprinus micaceus</name>
    <dbReference type="NCBI Taxonomy" id="71717"/>
    <lineage>
        <taxon>Eukaryota</taxon>
        <taxon>Fungi</taxon>
        <taxon>Dikarya</taxon>
        <taxon>Basidiomycota</taxon>
        <taxon>Agaricomycotina</taxon>
        <taxon>Agaricomycetes</taxon>
        <taxon>Agaricomycetidae</taxon>
        <taxon>Agaricales</taxon>
        <taxon>Agaricineae</taxon>
        <taxon>Psathyrellaceae</taxon>
        <taxon>Coprinellus</taxon>
    </lineage>
</organism>
<protein>
    <submittedName>
        <fullName evidence="2">Uncharacterized protein</fullName>
    </submittedName>
</protein>
<accession>A0A4Y7SZ49</accession>
<evidence type="ECO:0000313" key="3">
    <source>
        <dbReference type="Proteomes" id="UP000298030"/>
    </source>
</evidence>
<name>A0A4Y7SZ49_COPMI</name>
<gene>
    <name evidence="2" type="ORF">FA13DRAFT_1736931</name>
</gene>
<reference evidence="2 3" key="1">
    <citation type="journal article" date="2019" name="Nat. Ecol. Evol.">
        <title>Megaphylogeny resolves global patterns of mushroom evolution.</title>
        <authorList>
            <person name="Varga T."/>
            <person name="Krizsan K."/>
            <person name="Foldi C."/>
            <person name="Dima B."/>
            <person name="Sanchez-Garcia M."/>
            <person name="Sanchez-Ramirez S."/>
            <person name="Szollosi G.J."/>
            <person name="Szarkandi J.G."/>
            <person name="Papp V."/>
            <person name="Albert L."/>
            <person name="Andreopoulos W."/>
            <person name="Angelini C."/>
            <person name="Antonin V."/>
            <person name="Barry K.W."/>
            <person name="Bougher N.L."/>
            <person name="Buchanan P."/>
            <person name="Buyck B."/>
            <person name="Bense V."/>
            <person name="Catcheside P."/>
            <person name="Chovatia M."/>
            <person name="Cooper J."/>
            <person name="Damon W."/>
            <person name="Desjardin D."/>
            <person name="Finy P."/>
            <person name="Geml J."/>
            <person name="Haridas S."/>
            <person name="Hughes K."/>
            <person name="Justo A."/>
            <person name="Karasinski D."/>
            <person name="Kautmanova I."/>
            <person name="Kiss B."/>
            <person name="Kocsube S."/>
            <person name="Kotiranta H."/>
            <person name="LaButti K.M."/>
            <person name="Lechner B.E."/>
            <person name="Liimatainen K."/>
            <person name="Lipzen A."/>
            <person name="Lukacs Z."/>
            <person name="Mihaltcheva S."/>
            <person name="Morgado L.N."/>
            <person name="Niskanen T."/>
            <person name="Noordeloos M.E."/>
            <person name="Ohm R.A."/>
            <person name="Ortiz-Santana B."/>
            <person name="Ovrebo C."/>
            <person name="Racz N."/>
            <person name="Riley R."/>
            <person name="Savchenko A."/>
            <person name="Shiryaev A."/>
            <person name="Soop K."/>
            <person name="Spirin V."/>
            <person name="Szebenyi C."/>
            <person name="Tomsovsky M."/>
            <person name="Tulloss R.E."/>
            <person name="Uehling J."/>
            <person name="Grigoriev I.V."/>
            <person name="Vagvolgyi C."/>
            <person name="Papp T."/>
            <person name="Martin F.M."/>
            <person name="Miettinen O."/>
            <person name="Hibbett D.S."/>
            <person name="Nagy L.G."/>
        </authorList>
    </citation>
    <scope>NUCLEOTIDE SEQUENCE [LARGE SCALE GENOMIC DNA]</scope>
    <source>
        <strain evidence="2 3">FP101781</strain>
    </source>
</reference>
<dbReference type="Proteomes" id="UP000298030">
    <property type="component" value="Unassembled WGS sequence"/>
</dbReference>
<dbReference type="EMBL" id="QPFP01000043">
    <property type="protein sequence ID" value="TEB27112.1"/>
    <property type="molecule type" value="Genomic_DNA"/>
</dbReference>
<feature type="compositionally biased region" description="Basic residues" evidence="1">
    <location>
        <begin position="41"/>
        <end position="50"/>
    </location>
</feature>
<evidence type="ECO:0000313" key="2">
    <source>
        <dbReference type="EMBL" id="TEB27112.1"/>
    </source>
</evidence>
<feature type="compositionally biased region" description="Basic and acidic residues" evidence="1">
    <location>
        <begin position="7"/>
        <end position="24"/>
    </location>
</feature>
<dbReference type="AlphaFoldDB" id="A0A4Y7SZ49"/>
<feature type="region of interest" description="Disordered" evidence="1">
    <location>
        <begin position="1"/>
        <end position="62"/>
    </location>
</feature>
<comment type="caution">
    <text evidence="2">The sequence shown here is derived from an EMBL/GenBank/DDBJ whole genome shotgun (WGS) entry which is preliminary data.</text>
</comment>
<keyword evidence="3" id="KW-1185">Reference proteome</keyword>
<evidence type="ECO:0000256" key="1">
    <source>
        <dbReference type="SAM" id="MobiDB-lite"/>
    </source>
</evidence>
<proteinExistence type="predicted"/>